<sequence length="181" mass="20416">MAVFPPSHSLSLQQQQSAGVLPVQLPRGNRRRSTFCSTSRLASICSRTLRPPDRNNISGQFGVGRSPTGLWASLVDHTTRRSTTRWFCRLSLEGKKVVNTDSGGQCEEQFEECEEQFEECEEQFEECEEQIEDQIEEQFAWSRRLKGACEETNVPSSVSRVHASLRSRTSPPLRRPAAADV</sequence>
<evidence type="ECO:0000313" key="3">
    <source>
        <dbReference type="EMBL" id="TNN57382.1"/>
    </source>
</evidence>
<evidence type="ECO:0000313" key="4">
    <source>
        <dbReference type="Proteomes" id="UP000314294"/>
    </source>
</evidence>
<comment type="caution">
    <text evidence="3">The sequence shown here is derived from an EMBL/GenBank/DDBJ whole genome shotgun (WGS) entry which is preliminary data.</text>
</comment>
<feature type="compositionally biased region" description="Low complexity" evidence="2">
    <location>
        <begin position="164"/>
        <end position="181"/>
    </location>
</feature>
<gene>
    <name evidence="3" type="ORF">EYF80_032458</name>
</gene>
<feature type="coiled-coil region" evidence="1">
    <location>
        <begin position="103"/>
        <end position="137"/>
    </location>
</feature>
<keyword evidence="1" id="KW-0175">Coiled coil</keyword>
<protein>
    <submittedName>
        <fullName evidence="3">Uncharacterized protein</fullName>
    </submittedName>
</protein>
<name>A0A4Z2GXJ8_9TELE</name>
<proteinExistence type="predicted"/>
<evidence type="ECO:0000256" key="1">
    <source>
        <dbReference type="SAM" id="Coils"/>
    </source>
</evidence>
<feature type="region of interest" description="Disordered" evidence="2">
    <location>
        <begin position="155"/>
        <end position="181"/>
    </location>
</feature>
<dbReference type="AlphaFoldDB" id="A0A4Z2GXJ8"/>
<evidence type="ECO:0000256" key="2">
    <source>
        <dbReference type="SAM" id="MobiDB-lite"/>
    </source>
</evidence>
<reference evidence="3 4" key="1">
    <citation type="submission" date="2019-03" db="EMBL/GenBank/DDBJ databases">
        <title>First draft genome of Liparis tanakae, snailfish: a comprehensive survey of snailfish specific genes.</title>
        <authorList>
            <person name="Kim W."/>
            <person name="Song I."/>
            <person name="Jeong J.-H."/>
            <person name="Kim D."/>
            <person name="Kim S."/>
            <person name="Ryu S."/>
            <person name="Song J.Y."/>
            <person name="Lee S.K."/>
        </authorList>
    </citation>
    <scope>NUCLEOTIDE SEQUENCE [LARGE SCALE GENOMIC DNA]</scope>
    <source>
        <tissue evidence="3">Muscle</tissue>
    </source>
</reference>
<keyword evidence="4" id="KW-1185">Reference proteome</keyword>
<dbReference type="EMBL" id="SRLO01000407">
    <property type="protein sequence ID" value="TNN57382.1"/>
    <property type="molecule type" value="Genomic_DNA"/>
</dbReference>
<dbReference type="Proteomes" id="UP000314294">
    <property type="component" value="Unassembled WGS sequence"/>
</dbReference>
<organism evidence="3 4">
    <name type="scientific">Liparis tanakae</name>
    <name type="common">Tanaka's snailfish</name>
    <dbReference type="NCBI Taxonomy" id="230148"/>
    <lineage>
        <taxon>Eukaryota</taxon>
        <taxon>Metazoa</taxon>
        <taxon>Chordata</taxon>
        <taxon>Craniata</taxon>
        <taxon>Vertebrata</taxon>
        <taxon>Euteleostomi</taxon>
        <taxon>Actinopterygii</taxon>
        <taxon>Neopterygii</taxon>
        <taxon>Teleostei</taxon>
        <taxon>Neoteleostei</taxon>
        <taxon>Acanthomorphata</taxon>
        <taxon>Eupercaria</taxon>
        <taxon>Perciformes</taxon>
        <taxon>Cottioidei</taxon>
        <taxon>Cottales</taxon>
        <taxon>Liparidae</taxon>
        <taxon>Liparis</taxon>
    </lineage>
</organism>
<accession>A0A4Z2GXJ8</accession>